<keyword evidence="13" id="KW-1185">Reference proteome</keyword>
<comment type="catalytic activity">
    <reaction evidence="8">
        <text>L-threonyl-[protein] + ATP = O-phospho-L-threonyl-[protein] + ADP + H(+)</text>
        <dbReference type="Rhea" id="RHEA:46608"/>
        <dbReference type="Rhea" id="RHEA-COMP:11060"/>
        <dbReference type="Rhea" id="RHEA-COMP:11605"/>
        <dbReference type="ChEBI" id="CHEBI:15378"/>
        <dbReference type="ChEBI" id="CHEBI:30013"/>
        <dbReference type="ChEBI" id="CHEBI:30616"/>
        <dbReference type="ChEBI" id="CHEBI:61977"/>
        <dbReference type="ChEBI" id="CHEBI:456216"/>
        <dbReference type="EC" id="2.7.11.1"/>
    </reaction>
</comment>
<dbReference type="InterPro" id="IPR011009">
    <property type="entry name" value="Kinase-like_dom_sf"/>
</dbReference>
<evidence type="ECO:0000313" key="13">
    <source>
        <dbReference type="Proteomes" id="UP001642502"/>
    </source>
</evidence>
<evidence type="ECO:0000256" key="4">
    <source>
        <dbReference type="ARBA" id="ARBA00013948"/>
    </source>
</evidence>
<dbReference type="Pfam" id="PF17667">
    <property type="entry name" value="Pkinase_fungal"/>
    <property type="match status" value="1"/>
</dbReference>
<dbReference type="PROSITE" id="PS00109">
    <property type="entry name" value="PROTEIN_KINASE_TYR"/>
    <property type="match status" value="1"/>
</dbReference>
<sequence>MKLTAEELNIIAENPLGDLLAQIGAKLSPLQDLDEVCRTDIENLLLILFDTSAAHRLHCRHRDGTVAAKLFTIRQNVRTGSLELTHFRQLIGAITAKSPDTDVWSAVLELINDTTTPSRLQPSVTPSGCWTPVKASSSRLGDSETRDMVERELFREFKDCTHRRVPKFFEKHFDMARWTNAQQEMLSSVMANHNGQRWVDFPADPWESSVWRWLQAWEGKALAQATYVLHRTKTATEFKSSRGQLDLFFQKPAQTDGPFEYKHVMVVGEHKRSSTAADFKACFLQLSRHVRSVYASQPTRRFIHAFTLRAAMMELWIYDRSGAYSSGEFDIHHEPEKLARALVAYATMDEDALGLDRAIEWENNHRHVTVKDTSGEDKRVELNRLMLSQRAVVCRGTTCFTSGRNVAKFSWRSEKRQPSEVELLKLAQERDVEGVAKLIGHFEITSIADLRRGLEFSSRTQHTFRAAIHDQSGGLNLSPDSKSRVTSRKRNLSDSPIRVSKRQRISSRKSEGGQASSPLSEANDEANQLRASSYAALQDDPYENRILTCLVISPAGRVISDFRTLRELLEALRDAIRAHRSLYVKGGILHRDISTSNIIITSPTKAAGFKGMLIDLDMAKVRDNGSSGADHRTGTVQFMAIEVLRGVDHTYRHDLESFFYVLIWLCARDAWEKVEHIRREREDAPQESKLRRWEVGSFQDIAHAKLGDMGVNSLVAIMDEFPKPFDKVKPLCLRIRDLLFPQDDAKWIMTGTPAGDPDQLYDPIIAAFSESIDLC</sequence>
<gene>
    <name evidence="12" type="ORF">SEPCBS119000_004367</name>
</gene>
<comment type="subunit">
    <text evidence="2">Component of the EKC/KEOPS complex composed of at least BUD32, CGI121, GON7, KAE1 and PCC1; the whole complex dimerizes.</text>
</comment>
<dbReference type="Gene3D" id="1.10.510.10">
    <property type="entry name" value="Transferase(Phosphotransferase) domain 1"/>
    <property type="match status" value="1"/>
</dbReference>
<evidence type="ECO:0000256" key="6">
    <source>
        <dbReference type="ARBA" id="ARBA00030980"/>
    </source>
</evidence>
<comment type="catalytic activity">
    <reaction evidence="9">
        <text>L-seryl-[protein] + ATP = O-phospho-L-seryl-[protein] + ADP + H(+)</text>
        <dbReference type="Rhea" id="RHEA:17989"/>
        <dbReference type="Rhea" id="RHEA-COMP:9863"/>
        <dbReference type="Rhea" id="RHEA-COMP:11604"/>
        <dbReference type="ChEBI" id="CHEBI:15378"/>
        <dbReference type="ChEBI" id="CHEBI:29999"/>
        <dbReference type="ChEBI" id="CHEBI:30616"/>
        <dbReference type="ChEBI" id="CHEBI:83421"/>
        <dbReference type="ChEBI" id="CHEBI:456216"/>
        <dbReference type="EC" id="2.7.11.1"/>
    </reaction>
</comment>
<evidence type="ECO:0000313" key="12">
    <source>
        <dbReference type="EMBL" id="CAK7270987.1"/>
    </source>
</evidence>
<dbReference type="PROSITE" id="PS50011">
    <property type="entry name" value="PROTEIN_KINASE_DOM"/>
    <property type="match status" value="1"/>
</dbReference>
<proteinExistence type="predicted"/>
<organism evidence="12 13">
    <name type="scientific">Sporothrix epigloea</name>
    <dbReference type="NCBI Taxonomy" id="1892477"/>
    <lineage>
        <taxon>Eukaryota</taxon>
        <taxon>Fungi</taxon>
        <taxon>Dikarya</taxon>
        <taxon>Ascomycota</taxon>
        <taxon>Pezizomycotina</taxon>
        <taxon>Sordariomycetes</taxon>
        <taxon>Sordariomycetidae</taxon>
        <taxon>Ophiostomatales</taxon>
        <taxon>Ophiostomataceae</taxon>
        <taxon>Sporothrix</taxon>
    </lineage>
</organism>
<evidence type="ECO:0000256" key="5">
    <source>
        <dbReference type="ARBA" id="ARBA00019973"/>
    </source>
</evidence>
<dbReference type="EMBL" id="CAWUON010000066">
    <property type="protein sequence ID" value="CAK7270987.1"/>
    <property type="molecule type" value="Genomic_DNA"/>
</dbReference>
<dbReference type="PANTHER" id="PTHR38248">
    <property type="entry name" value="FUNK1 6"/>
    <property type="match status" value="1"/>
</dbReference>
<evidence type="ECO:0000256" key="9">
    <source>
        <dbReference type="ARBA" id="ARBA00048679"/>
    </source>
</evidence>
<feature type="region of interest" description="Disordered" evidence="10">
    <location>
        <begin position="470"/>
        <end position="525"/>
    </location>
</feature>
<evidence type="ECO:0000256" key="1">
    <source>
        <dbReference type="ARBA" id="ARBA00003747"/>
    </source>
</evidence>
<dbReference type="InterPro" id="IPR000719">
    <property type="entry name" value="Prot_kinase_dom"/>
</dbReference>
<accession>A0ABP0DUN0</accession>
<name>A0ABP0DUN0_9PEZI</name>
<evidence type="ECO:0000256" key="8">
    <source>
        <dbReference type="ARBA" id="ARBA00047899"/>
    </source>
</evidence>
<evidence type="ECO:0000256" key="3">
    <source>
        <dbReference type="ARBA" id="ARBA00012513"/>
    </source>
</evidence>
<dbReference type="SUPFAM" id="SSF56112">
    <property type="entry name" value="Protein kinase-like (PK-like)"/>
    <property type="match status" value="1"/>
</dbReference>
<evidence type="ECO:0000259" key="11">
    <source>
        <dbReference type="PROSITE" id="PS50011"/>
    </source>
</evidence>
<feature type="compositionally biased region" description="Polar residues" evidence="10">
    <location>
        <begin position="513"/>
        <end position="525"/>
    </location>
</feature>
<dbReference type="Proteomes" id="UP001642502">
    <property type="component" value="Unassembled WGS sequence"/>
</dbReference>
<protein>
    <recommendedName>
        <fullName evidence="5">EKC/KEOPS complex subunit BUD32</fullName>
        <ecNumber evidence="3">2.7.11.1</ecNumber>
    </recommendedName>
    <alternativeName>
        <fullName evidence="6 7">Atypical Serine/threonine protein kinase BUD32</fullName>
    </alternativeName>
    <alternativeName>
        <fullName evidence="4">EKC/KEOPS complex subunit bud32</fullName>
    </alternativeName>
</protein>
<dbReference type="EC" id="2.7.11.1" evidence="3"/>
<comment type="caution">
    <text evidence="12">The sequence shown here is derived from an EMBL/GenBank/DDBJ whole genome shotgun (WGS) entry which is preliminary data.</text>
</comment>
<evidence type="ECO:0000256" key="7">
    <source>
        <dbReference type="ARBA" id="ARBA00033194"/>
    </source>
</evidence>
<feature type="domain" description="Protein kinase" evidence="11">
    <location>
        <begin position="318"/>
        <end position="775"/>
    </location>
</feature>
<dbReference type="InterPro" id="IPR008266">
    <property type="entry name" value="Tyr_kinase_AS"/>
</dbReference>
<evidence type="ECO:0000256" key="10">
    <source>
        <dbReference type="SAM" id="MobiDB-lite"/>
    </source>
</evidence>
<comment type="function">
    <text evidence="1">Component of the EKC/KEOPS complex that is required for the formation of a threonylcarbamoyl group on adenosine at position 37 (t(6)A37) in tRNAs that read codons beginning with adenine. The complex is probably involved in the transfer of the threonylcarbamoyl moiety of threonylcarbamoyl-AMP (TC-AMP) to the N6 group of A37. BUD32 has ATPase activity in the context of the EKC/KEOPS complex and likely plays a supporting role to the catalytic subunit KAE1. The EKC/KEOPS complex also promotes both telomere uncapping and telomere elongation. The complex is required for efficient recruitment of transcriptional coactivators.</text>
</comment>
<reference evidence="12 13" key="1">
    <citation type="submission" date="2024-01" db="EMBL/GenBank/DDBJ databases">
        <authorList>
            <person name="Allen C."/>
            <person name="Tagirdzhanova G."/>
        </authorList>
    </citation>
    <scope>NUCLEOTIDE SEQUENCE [LARGE SCALE GENOMIC DNA]</scope>
    <source>
        <strain evidence="12 13">CBS 119000</strain>
    </source>
</reference>
<dbReference type="InterPro" id="IPR040976">
    <property type="entry name" value="Pkinase_fungal"/>
</dbReference>
<dbReference type="PANTHER" id="PTHR38248:SF2">
    <property type="entry name" value="FUNK1 11"/>
    <property type="match status" value="1"/>
</dbReference>
<evidence type="ECO:0000256" key="2">
    <source>
        <dbReference type="ARBA" id="ARBA00011534"/>
    </source>
</evidence>